<dbReference type="InterPro" id="IPR015876">
    <property type="entry name" value="Acyl-CoA_DS"/>
</dbReference>
<keyword evidence="7 12" id="KW-0560">Oxidoreductase</keyword>
<dbReference type="Pfam" id="PF00487">
    <property type="entry name" value="FA_desaturase"/>
    <property type="match status" value="1"/>
</dbReference>
<feature type="domain" description="Fatty acid desaturase" evidence="14">
    <location>
        <begin position="67"/>
        <end position="287"/>
    </location>
</feature>
<feature type="transmembrane region" description="Helical" evidence="13">
    <location>
        <begin position="67"/>
        <end position="90"/>
    </location>
</feature>
<protein>
    <recommendedName>
        <fullName evidence="14">Fatty acid desaturase domain-containing protein</fullName>
    </recommendedName>
</protein>
<keyword evidence="6 13" id="KW-1133">Transmembrane helix</keyword>
<dbReference type="GO" id="GO:0006636">
    <property type="term" value="P:unsaturated fatty acid biosynthetic process"/>
    <property type="evidence" value="ECO:0007669"/>
    <property type="project" value="TreeGrafter"/>
</dbReference>
<dbReference type="GO" id="GO:0005789">
    <property type="term" value="C:endoplasmic reticulum membrane"/>
    <property type="evidence" value="ECO:0007669"/>
    <property type="project" value="TreeGrafter"/>
</dbReference>
<keyword evidence="9" id="KW-0443">Lipid metabolism</keyword>
<evidence type="ECO:0000256" key="5">
    <source>
        <dbReference type="ARBA" id="ARBA00022832"/>
    </source>
</evidence>
<dbReference type="OrthoDB" id="10260134at2759"/>
<evidence type="ECO:0000313" key="15">
    <source>
        <dbReference type="EMBL" id="CAD1470267.1"/>
    </source>
</evidence>
<feature type="transmembrane region" description="Helical" evidence="13">
    <location>
        <begin position="183"/>
        <end position="204"/>
    </location>
</feature>
<evidence type="ECO:0000259" key="14">
    <source>
        <dbReference type="Pfam" id="PF00487"/>
    </source>
</evidence>
<reference evidence="15" key="1">
    <citation type="submission" date="2020-07" db="EMBL/GenBank/DDBJ databases">
        <authorList>
            <person name="Nazaruddin N."/>
        </authorList>
    </citation>
    <scope>NUCLEOTIDE SEQUENCE</scope>
</reference>
<gene>
    <name evidence="15" type="ORF">MHI_LOCUS182644</name>
</gene>
<keyword evidence="5" id="KW-0276">Fatty acid metabolism</keyword>
<evidence type="ECO:0000256" key="10">
    <source>
        <dbReference type="ARBA" id="ARBA00023136"/>
    </source>
</evidence>
<evidence type="ECO:0000256" key="3">
    <source>
        <dbReference type="ARBA" id="ARBA00022516"/>
    </source>
</evidence>
<comment type="cofactor">
    <cofactor evidence="12">
        <name>Fe(2+)</name>
        <dbReference type="ChEBI" id="CHEBI:29033"/>
    </cofactor>
</comment>
<comment type="subcellular location">
    <subcellularLocation>
        <location evidence="1">Membrane</location>
        <topology evidence="1">Multi-pass membrane protein</topology>
    </subcellularLocation>
</comment>
<dbReference type="EMBL" id="CAJDYZ010003612">
    <property type="protein sequence ID" value="CAD1470267.1"/>
    <property type="molecule type" value="Genomic_DNA"/>
</dbReference>
<feature type="transmembrane region" description="Helical" evidence="13">
    <location>
        <begin position="295"/>
        <end position="319"/>
    </location>
</feature>
<keyword evidence="8" id="KW-0408">Iron</keyword>
<evidence type="ECO:0000256" key="7">
    <source>
        <dbReference type="ARBA" id="ARBA00023002"/>
    </source>
</evidence>
<evidence type="ECO:0000256" key="12">
    <source>
        <dbReference type="RuleBase" id="RU000581"/>
    </source>
</evidence>
<evidence type="ECO:0000256" key="4">
    <source>
        <dbReference type="ARBA" id="ARBA00022692"/>
    </source>
</evidence>
<comment type="domain">
    <text evidence="12">The histidine box domains are involved in binding the catalytic metal ions.</text>
</comment>
<evidence type="ECO:0000256" key="2">
    <source>
        <dbReference type="ARBA" id="ARBA00009295"/>
    </source>
</evidence>
<dbReference type="CDD" id="cd03505">
    <property type="entry name" value="Delta9-FADS-like"/>
    <property type="match status" value="1"/>
</dbReference>
<dbReference type="Proteomes" id="UP000752696">
    <property type="component" value="Unassembled WGS sequence"/>
</dbReference>
<proteinExistence type="inferred from homology"/>
<accession>A0A6V7GXH4</accession>
<sequence>MYTTTVTRHEGKKEALEKDVEPLPVPRERTPASQPIIWRNVIGIIVLHFLAVYGFVSGYRDAKFWTWIWNIAYGLTTGFGITAGAHRLWAHKSYTAKIPLRIFLACLYCMAGQTRFYNWIRDHRTHHRYTETPADPHDATRGFFFSHIGWLMVKRHPAVKEYGSKVDMSDIVADPVLRFFDRYYEVIMLSLCFVLPILLPVLVWDETLFISVHAAFIRYVWSLHATFVVNSFAHMWGNRPYNRQVSATPGRYPVDHREGGRVKPTENPTVSFFALGEGWHNYHHSFPWDYKAAELGAYGLNATTAFIELMALVGLAYNLKTPSKELVDRTTLKKGDGTNSLWGNHRH</sequence>
<organism evidence="15 16">
    <name type="scientific">Heterotrigona itama</name>
    <dbReference type="NCBI Taxonomy" id="395501"/>
    <lineage>
        <taxon>Eukaryota</taxon>
        <taxon>Metazoa</taxon>
        <taxon>Ecdysozoa</taxon>
        <taxon>Arthropoda</taxon>
        <taxon>Hexapoda</taxon>
        <taxon>Insecta</taxon>
        <taxon>Pterygota</taxon>
        <taxon>Neoptera</taxon>
        <taxon>Endopterygota</taxon>
        <taxon>Hymenoptera</taxon>
        <taxon>Apocrita</taxon>
        <taxon>Aculeata</taxon>
        <taxon>Apoidea</taxon>
        <taxon>Anthophila</taxon>
        <taxon>Apidae</taxon>
        <taxon>Heterotrigona</taxon>
    </lineage>
</organism>
<evidence type="ECO:0000256" key="6">
    <source>
        <dbReference type="ARBA" id="ARBA00022989"/>
    </source>
</evidence>
<evidence type="ECO:0000256" key="11">
    <source>
        <dbReference type="ARBA" id="ARBA00023160"/>
    </source>
</evidence>
<keyword evidence="3 12" id="KW-0444">Lipid biosynthesis</keyword>
<comment type="caution">
    <text evidence="15">The sequence shown here is derived from an EMBL/GenBank/DDBJ whole genome shotgun (WGS) entry which is preliminary data.</text>
</comment>
<keyword evidence="4 12" id="KW-0812">Transmembrane</keyword>
<keyword evidence="16" id="KW-1185">Reference proteome</keyword>
<evidence type="ECO:0000313" key="16">
    <source>
        <dbReference type="Proteomes" id="UP000752696"/>
    </source>
</evidence>
<dbReference type="AlphaFoldDB" id="A0A6V7GXH4"/>
<name>A0A6V7GXH4_9HYME</name>
<feature type="transmembrane region" description="Helical" evidence="13">
    <location>
        <begin position="36"/>
        <end position="55"/>
    </location>
</feature>
<feature type="transmembrane region" description="Helical" evidence="13">
    <location>
        <begin position="216"/>
        <end position="236"/>
    </location>
</feature>
<feature type="transmembrane region" description="Helical" evidence="13">
    <location>
        <begin position="102"/>
        <end position="120"/>
    </location>
</feature>
<keyword evidence="11 12" id="KW-0275">Fatty acid biosynthesis</keyword>
<dbReference type="PRINTS" id="PR00075">
    <property type="entry name" value="FACDDSATRASE"/>
</dbReference>
<evidence type="ECO:0000256" key="9">
    <source>
        <dbReference type="ARBA" id="ARBA00023098"/>
    </source>
</evidence>
<dbReference type="PANTHER" id="PTHR11351:SF21">
    <property type="entry name" value="GH07782P"/>
    <property type="match status" value="1"/>
</dbReference>
<dbReference type="GO" id="GO:0005506">
    <property type="term" value="F:iron ion binding"/>
    <property type="evidence" value="ECO:0007669"/>
    <property type="project" value="TreeGrafter"/>
</dbReference>
<dbReference type="InterPro" id="IPR005804">
    <property type="entry name" value="FA_desaturase_dom"/>
</dbReference>
<comment type="similarity">
    <text evidence="2 12">Belongs to the fatty acid desaturase type 1 family.</text>
</comment>
<dbReference type="GO" id="GO:0004768">
    <property type="term" value="F:stearoyl-CoA 9-desaturase activity"/>
    <property type="evidence" value="ECO:0007669"/>
    <property type="project" value="TreeGrafter"/>
</dbReference>
<evidence type="ECO:0000256" key="1">
    <source>
        <dbReference type="ARBA" id="ARBA00004141"/>
    </source>
</evidence>
<keyword evidence="10 13" id="KW-0472">Membrane</keyword>
<dbReference type="PANTHER" id="PTHR11351">
    <property type="entry name" value="ACYL-COA DESATURASE"/>
    <property type="match status" value="1"/>
</dbReference>
<evidence type="ECO:0000256" key="8">
    <source>
        <dbReference type="ARBA" id="ARBA00023004"/>
    </source>
</evidence>
<evidence type="ECO:0000256" key="13">
    <source>
        <dbReference type="SAM" id="Phobius"/>
    </source>
</evidence>